<name>A0ABV2IW57_9HYPH</name>
<keyword evidence="10" id="KW-0573">Peptidoglycan synthesis</keyword>
<dbReference type="InterPro" id="IPR012338">
    <property type="entry name" value="Beta-lactam/transpept-like"/>
</dbReference>
<dbReference type="EMBL" id="JBEPMB010000001">
    <property type="protein sequence ID" value="MET3612653.1"/>
    <property type="molecule type" value="Genomic_DNA"/>
</dbReference>
<evidence type="ECO:0000256" key="6">
    <source>
        <dbReference type="ARBA" id="ARBA00022670"/>
    </source>
</evidence>
<comment type="catalytic activity">
    <reaction evidence="12">
        <text>Preferential cleavage: (Ac)2-L-Lys-D-Ala-|-D-Ala. Also transpeptidation of peptidyl-alanyl moieties that are N-acyl substituents of D-alanine.</text>
        <dbReference type="EC" id="3.4.16.4"/>
    </reaction>
</comment>
<dbReference type="Pfam" id="PF07943">
    <property type="entry name" value="PBP5_C"/>
    <property type="match status" value="1"/>
</dbReference>
<dbReference type="SUPFAM" id="SSF69189">
    <property type="entry name" value="Penicillin-binding protein associated domain"/>
    <property type="match status" value="1"/>
</dbReference>
<keyword evidence="17" id="KW-1185">Reference proteome</keyword>
<keyword evidence="9" id="KW-0133">Cell shape</keyword>
<comment type="similarity">
    <text evidence="3 13">Belongs to the peptidase S11 family.</text>
</comment>
<dbReference type="Pfam" id="PF00768">
    <property type="entry name" value="Peptidase_S11"/>
    <property type="match status" value="1"/>
</dbReference>
<feature type="chain" id="PRO_5046003745" description="serine-type D-Ala-D-Ala carboxypeptidase" evidence="14">
    <location>
        <begin position="28"/>
        <end position="388"/>
    </location>
</feature>
<keyword evidence="5 16" id="KW-0121">Carboxypeptidase</keyword>
<dbReference type="InterPro" id="IPR012907">
    <property type="entry name" value="Peptidase_S11_C"/>
</dbReference>
<evidence type="ECO:0000256" key="12">
    <source>
        <dbReference type="ARBA" id="ARBA00034000"/>
    </source>
</evidence>
<evidence type="ECO:0000256" key="11">
    <source>
        <dbReference type="ARBA" id="ARBA00023316"/>
    </source>
</evidence>
<dbReference type="SMART" id="SM00936">
    <property type="entry name" value="PBP5_C"/>
    <property type="match status" value="1"/>
</dbReference>
<accession>A0ABV2IW57</accession>
<feature type="domain" description="Peptidase S11 D-Ala-D-Ala carboxypeptidase A C-terminal" evidence="15">
    <location>
        <begin position="279"/>
        <end position="369"/>
    </location>
</feature>
<evidence type="ECO:0000256" key="10">
    <source>
        <dbReference type="ARBA" id="ARBA00022984"/>
    </source>
</evidence>
<gene>
    <name evidence="16" type="ORF">ABID16_000958</name>
</gene>
<organism evidence="16 17">
    <name type="scientific">Rhizobium aquaticum</name>
    <dbReference type="NCBI Taxonomy" id="1549636"/>
    <lineage>
        <taxon>Bacteria</taxon>
        <taxon>Pseudomonadati</taxon>
        <taxon>Pseudomonadota</taxon>
        <taxon>Alphaproteobacteria</taxon>
        <taxon>Hyphomicrobiales</taxon>
        <taxon>Rhizobiaceae</taxon>
        <taxon>Rhizobium/Agrobacterium group</taxon>
        <taxon>Rhizobium</taxon>
    </lineage>
</organism>
<evidence type="ECO:0000256" key="13">
    <source>
        <dbReference type="RuleBase" id="RU004016"/>
    </source>
</evidence>
<protein>
    <recommendedName>
        <fullName evidence="4">serine-type D-Ala-D-Ala carboxypeptidase</fullName>
        <ecNumber evidence="4">3.4.16.4</ecNumber>
    </recommendedName>
</protein>
<dbReference type="Gene3D" id="3.40.710.10">
    <property type="entry name" value="DD-peptidase/beta-lactamase superfamily"/>
    <property type="match status" value="1"/>
</dbReference>
<evidence type="ECO:0000256" key="5">
    <source>
        <dbReference type="ARBA" id="ARBA00022645"/>
    </source>
</evidence>
<dbReference type="SUPFAM" id="SSF56601">
    <property type="entry name" value="beta-lactamase/transpeptidase-like"/>
    <property type="match status" value="1"/>
</dbReference>
<dbReference type="PANTHER" id="PTHR21581:SF6">
    <property type="entry name" value="TRAFFICKING PROTEIN PARTICLE COMPLEX SUBUNIT 12"/>
    <property type="match status" value="1"/>
</dbReference>
<dbReference type="PANTHER" id="PTHR21581">
    <property type="entry name" value="D-ALANYL-D-ALANINE CARBOXYPEPTIDASE"/>
    <property type="match status" value="1"/>
</dbReference>
<dbReference type="EC" id="3.4.16.4" evidence="4"/>
<sequence>MKSWAKAAGILTVMALFCLTACANAFAGEPIPTKAKQVFMIEAETGTILLNKKADELVQSASLMKLMTAEYVFHLLKSGSLKLDTEFPVSEHAWRTGGALSRTSTMFAALKSRIRVEDLLKGVIVQQANDACIILAEGISGSDAAFTEKLNERAKEIGFKKSTFANSSGLPDDGNKMTMRELVMLSRQLHDNYPDYFPYFAIRDFEWNKIRQRNRFPLFAGVEGTDGFATGYSEDTGYGIVATVERNGVRLYLAMSGLASPKEREDEARNILEWGLSAFEKRQIFAAGEVIGDVPVYGGADSRVSVAAKTPVSIFQDKRLPDRVTARIAYDWPFKAPVEKGAQVGALRLYNGEEVLQEVPVYAQNEVRGGSLTGRALDAVWELLFFWM</sequence>
<evidence type="ECO:0000256" key="4">
    <source>
        <dbReference type="ARBA" id="ARBA00012448"/>
    </source>
</evidence>
<evidence type="ECO:0000256" key="14">
    <source>
        <dbReference type="SAM" id="SignalP"/>
    </source>
</evidence>
<keyword evidence="11" id="KW-0961">Cell wall biogenesis/degradation</keyword>
<evidence type="ECO:0000259" key="15">
    <source>
        <dbReference type="SMART" id="SM00936"/>
    </source>
</evidence>
<evidence type="ECO:0000313" key="16">
    <source>
        <dbReference type="EMBL" id="MET3612653.1"/>
    </source>
</evidence>
<evidence type="ECO:0000256" key="1">
    <source>
        <dbReference type="ARBA" id="ARBA00003217"/>
    </source>
</evidence>
<dbReference type="InterPro" id="IPR001967">
    <property type="entry name" value="Peptidase_S11_N"/>
</dbReference>
<feature type="signal peptide" evidence="14">
    <location>
        <begin position="1"/>
        <end position="27"/>
    </location>
</feature>
<dbReference type="InterPro" id="IPR018044">
    <property type="entry name" value="Peptidase_S11"/>
</dbReference>
<dbReference type="PRINTS" id="PR00725">
    <property type="entry name" value="DADACBPTASE1"/>
</dbReference>
<dbReference type="GO" id="GO:0009002">
    <property type="term" value="F:serine-type D-Ala-D-Ala carboxypeptidase activity"/>
    <property type="evidence" value="ECO:0007669"/>
    <property type="project" value="UniProtKB-EC"/>
</dbReference>
<keyword evidence="6" id="KW-0645">Protease</keyword>
<evidence type="ECO:0000256" key="9">
    <source>
        <dbReference type="ARBA" id="ARBA00022960"/>
    </source>
</evidence>
<dbReference type="Proteomes" id="UP001549047">
    <property type="component" value="Unassembled WGS sequence"/>
</dbReference>
<dbReference type="RefSeq" id="WP_354555208.1">
    <property type="nucleotide sequence ID" value="NZ_JBEPMB010000001.1"/>
</dbReference>
<dbReference type="InterPro" id="IPR037167">
    <property type="entry name" value="Peptidase_S11_C_sf"/>
</dbReference>
<dbReference type="InterPro" id="IPR015956">
    <property type="entry name" value="Peniciliin-bd_prot_C_sf"/>
</dbReference>
<keyword evidence="8 16" id="KW-0378">Hydrolase</keyword>
<comment type="caution">
    <text evidence="16">The sequence shown here is derived from an EMBL/GenBank/DDBJ whole genome shotgun (WGS) entry which is preliminary data.</text>
</comment>
<evidence type="ECO:0000256" key="7">
    <source>
        <dbReference type="ARBA" id="ARBA00022729"/>
    </source>
</evidence>
<comment type="function">
    <text evidence="1">Removes C-terminal D-alanyl residues from sugar-peptide cell wall precursors.</text>
</comment>
<evidence type="ECO:0000256" key="2">
    <source>
        <dbReference type="ARBA" id="ARBA00004752"/>
    </source>
</evidence>
<reference evidence="16 17" key="1">
    <citation type="submission" date="2024-06" db="EMBL/GenBank/DDBJ databases">
        <title>Genomic Encyclopedia of Type Strains, Phase IV (KMG-IV): sequencing the most valuable type-strain genomes for metagenomic binning, comparative biology and taxonomic classification.</title>
        <authorList>
            <person name="Goeker M."/>
        </authorList>
    </citation>
    <scope>NUCLEOTIDE SEQUENCE [LARGE SCALE GENOMIC DNA]</scope>
    <source>
        <strain evidence="16 17">DSM 29780</strain>
    </source>
</reference>
<comment type="pathway">
    <text evidence="2">Cell wall biogenesis; peptidoglycan biosynthesis.</text>
</comment>
<dbReference type="Gene3D" id="2.60.410.10">
    <property type="entry name" value="D-Ala-D-Ala carboxypeptidase, C-terminal domain"/>
    <property type="match status" value="1"/>
</dbReference>
<evidence type="ECO:0000256" key="8">
    <source>
        <dbReference type="ARBA" id="ARBA00022801"/>
    </source>
</evidence>
<evidence type="ECO:0000313" key="17">
    <source>
        <dbReference type="Proteomes" id="UP001549047"/>
    </source>
</evidence>
<evidence type="ECO:0000256" key="3">
    <source>
        <dbReference type="ARBA" id="ARBA00007164"/>
    </source>
</evidence>
<proteinExistence type="inferred from homology"/>
<keyword evidence="7 14" id="KW-0732">Signal</keyword>